<sequence length="101" mass="11367">MDASRLLCDAHVKRRLEYGGAATYPCAAGELAKLERVLPAATRLVFVLRGTSYAGRMQATGLFSIAHRLLREDLSCLRKIPRGDMDPELQQYFPLRTEDRT</sequence>
<evidence type="ECO:0000313" key="1">
    <source>
        <dbReference type="EMBL" id="VDP85603.1"/>
    </source>
</evidence>
<gene>
    <name evidence="1" type="ORF">ECPE_LOCUS9570</name>
</gene>
<proteinExistence type="predicted"/>
<evidence type="ECO:0000313" key="3">
    <source>
        <dbReference type="WBParaSite" id="ECPE_0000960001-mRNA-1"/>
    </source>
</evidence>
<dbReference type="WBParaSite" id="ECPE_0000960001-mRNA-1">
    <property type="protein sequence ID" value="ECPE_0000960001-mRNA-1"/>
    <property type="gene ID" value="ECPE_0000960001"/>
</dbReference>
<dbReference type="OrthoDB" id="5514950at2759"/>
<protein>
    <submittedName>
        <fullName evidence="3">Lipase_3 domain-containing protein</fullName>
    </submittedName>
</protein>
<accession>A0A183ARI5</accession>
<organism evidence="3">
    <name type="scientific">Echinostoma caproni</name>
    <dbReference type="NCBI Taxonomy" id="27848"/>
    <lineage>
        <taxon>Eukaryota</taxon>
        <taxon>Metazoa</taxon>
        <taxon>Spiralia</taxon>
        <taxon>Lophotrochozoa</taxon>
        <taxon>Platyhelminthes</taxon>
        <taxon>Trematoda</taxon>
        <taxon>Digenea</taxon>
        <taxon>Plagiorchiida</taxon>
        <taxon>Echinostomata</taxon>
        <taxon>Echinostomatoidea</taxon>
        <taxon>Echinostomatidae</taxon>
        <taxon>Echinostoma</taxon>
    </lineage>
</organism>
<dbReference type="Proteomes" id="UP000272942">
    <property type="component" value="Unassembled WGS sequence"/>
</dbReference>
<name>A0A183ARI5_9TREM</name>
<keyword evidence="2" id="KW-1185">Reference proteome</keyword>
<reference evidence="1 2" key="2">
    <citation type="submission" date="2018-11" db="EMBL/GenBank/DDBJ databases">
        <authorList>
            <consortium name="Pathogen Informatics"/>
        </authorList>
    </citation>
    <scope>NUCLEOTIDE SEQUENCE [LARGE SCALE GENOMIC DNA]</scope>
    <source>
        <strain evidence="1 2">Egypt</strain>
    </source>
</reference>
<reference evidence="3" key="1">
    <citation type="submission" date="2016-06" db="UniProtKB">
        <authorList>
            <consortium name="WormBaseParasite"/>
        </authorList>
    </citation>
    <scope>IDENTIFICATION</scope>
</reference>
<dbReference type="EMBL" id="UZAN01047624">
    <property type="protein sequence ID" value="VDP85603.1"/>
    <property type="molecule type" value="Genomic_DNA"/>
</dbReference>
<evidence type="ECO:0000313" key="2">
    <source>
        <dbReference type="Proteomes" id="UP000272942"/>
    </source>
</evidence>
<dbReference type="AlphaFoldDB" id="A0A183ARI5"/>